<feature type="transmembrane region" description="Helical" evidence="1">
    <location>
        <begin position="16"/>
        <end position="40"/>
    </location>
</feature>
<proteinExistence type="predicted"/>
<sequence length="161" mass="17857">MIAVAVVAAVGGDIQLYGWMAASALYAALLCATPMCAAVLKFCQICRSRKLNNRQIEKYLFEDIPSDSESICSDEDTEDQPNPLVLGDSFGEVQMTDYDNFNSDDDIPPSNLVLRNPESTKSNTVNSNRPAVWQWSTCKVPLCLRKGKACFTDFHKKKNLP</sequence>
<keyword evidence="1" id="KW-1133">Transmembrane helix</keyword>
<gene>
    <name evidence="2" type="primary">MTC6</name>
    <name evidence="2" type="ORF">g.20503</name>
</gene>
<protein>
    <submittedName>
        <fullName evidence="2">Maintenance of telomere capping protein 6</fullName>
    </submittedName>
</protein>
<evidence type="ECO:0000256" key="1">
    <source>
        <dbReference type="SAM" id="Phobius"/>
    </source>
</evidence>
<evidence type="ECO:0000313" key="2">
    <source>
        <dbReference type="EMBL" id="JAD12208.1"/>
    </source>
</evidence>
<dbReference type="AlphaFoldDB" id="A0A0A1XNS7"/>
<organism evidence="2">
    <name type="scientific">Zeugodacus cucurbitae</name>
    <name type="common">Melon fruit fly</name>
    <name type="synonym">Bactrocera cucurbitae</name>
    <dbReference type="NCBI Taxonomy" id="28588"/>
    <lineage>
        <taxon>Eukaryota</taxon>
        <taxon>Metazoa</taxon>
        <taxon>Ecdysozoa</taxon>
        <taxon>Arthropoda</taxon>
        <taxon>Hexapoda</taxon>
        <taxon>Insecta</taxon>
        <taxon>Pterygota</taxon>
        <taxon>Neoptera</taxon>
        <taxon>Endopterygota</taxon>
        <taxon>Diptera</taxon>
        <taxon>Brachycera</taxon>
        <taxon>Muscomorpha</taxon>
        <taxon>Tephritoidea</taxon>
        <taxon>Tephritidae</taxon>
        <taxon>Zeugodacus</taxon>
        <taxon>Zeugodacus</taxon>
    </lineage>
</organism>
<keyword evidence="1" id="KW-0812">Transmembrane</keyword>
<dbReference type="EMBL" id="GBXI01002084">
    <property type="protein sequence ID" value="JAD12208.1"/>
    <property type="molecule type" value="Transcribed_RNA"/>
</dbReference>
<reference evidence="2" key="2">
    <citation type="journal article" date="2015" name="Gigascience">
        <title>Reconstructing a comprehensive transcriptome assembly of a white-pupal translocated strain of the pest fruit fly Bactrocera cucurbitae.</title>
        <authorList>
            <person name="Sim S.B."/>
            <person name="Calla B."/>
            <person name="Hall B."/>
            <person name="DeRego T."/>
            <person name="Geib S.M."/>
        </authorList>
    </citation>
    <scope>NUCLEOTIDE SEQUENCE</scope>
</reference>
<reference evidence="2" key="1">
    <citation type="submission" date="2014-11" db="EMBL/GenBank/DDBJ databases">
        <authorList>
            <person name="Geib S."/>
        </authorList>
    </citation>
    <scope>NUCLEOTIDE SEQUENCE</scope>
</reference>
<keyword evidence="1" id="KW-0472">Membrane</keyword>
<accession>A0A0A1XNS7</accession>
<name>A0A0A1XNS7_ZEUCU</name>